<keyword evidence="5 12" id="KW-0963">Cytoplasm</keyword>
<evidence type="ECO:0000256" key="10">
    <source>
        <dbReference type="ARBA" id="ARBA00025699"/>
    </source>
</evidence>
<dbReference type="AlphaFoldDB" id="A0A9D2VZ52"/>
<dbReference type="InterPro" id="IPR015947">
    <property type="entry name" value="PUA-like_sf"/>
</dbReference>
<comment type="subcellular location">
    <subcellularLocation>
        <location evidence="1 12">Cytoplasm</location>
    </subcellularLocation>
</comment>
<dbReference type="EMBL" id="DYXE01000084">
    <property type="protein sequence ID" value="HJH50564.1"/>
    <property type="molecule type" value="Genomic_DNA"/>
</dbReference>
<dbReference type="GO" id="GO:0005737">
    <property type="term" value="C:cytoplasm"/>
    <property type="evidence" value="ECO:0007669"/>
    <property type="project" value="UniProtKB-SubCell"/>
</dbReference>
<dbReference type="Gene3D" id="3.40.1280.10">
    <property type="match status" value="1"/>
</dbReference>
<evidence type="ECO:0000256" key="9">
    <source>
        <dbReference type="ARBA" id="ARBA00022691"/>
    </source>
</evidence>
<proteinExistence type="inferred from homology"/>
<dbReference type="RefSeq" id="WP_270643781.1">
    <property type="nucleotide sequence ID" value="NZ_CAKNNN010000033.1"/>
</dbReference>
<dbReference type="GO" id="GO:0070042">
    <property type="term" value="F:rRNA (uridine-N3-)-methyltransferase activity"/>
    <property type="evidence" value="ECO:0007669"/>
    <property type="project" value="TreeGrafter"/>
</dbReference>
<evidence type="ECO:0000256" key="4">
    <source>
        <dbReference type="ARBA" id="ARBA00013673"/>
    </source>
</evidence>
<dbReference type="GO" id="GO:0070475">
    <property type="term" value="P:rRNA base methylation"/>
    <property type="evidence" value="ECO:0007669"/>
    <property type="project" value="TreeGrafter"/>
</dbReference>
<dbReference type="SUPFAM" id="SSF88697">
    <property type="entry name" value="PUA domain-like"/>
    <property type="match status" value="1"/>
</dbReference>
<name>A0A9D2VZ52_9FIRM</name>
<keyword evidence="6 12" id="KW-0698">rRNA processing</keyword>
<comment type="function">
    <text evidence="10 12">Specifically methylates the N3 position of the uracil ring of uridine 1498 (m3U1498) in 16S rRNA. Acts on the fully assembled 30S ribosomal subunit.</text>
</comment>
<evidence type="ECO:0000256" key="12">
    <source>
        <dbReference type="PIRNR" id="PIRNR015601"/>
    </source>
</evidence>
<dbReference type="CDD" id="cd18084">
    <property type="entry name" value="RsmE-like"/>
    <property type="match status" value="1"/>
</dbReference>
<evidence type="ECO:0000256" key="1">
    <source>
        <dbReference type="ARBA" id="ARBA00004496"/>
    </source>
</evidence>
<dbReference type="Proteomes" id="UP000813420">
    <property type="component" value="Unassembled WGS sequence"/>
</dbReference>
<dbReference type="InterPro" id="IPR046887">
    <property type="entry name" value="RsmE_PUA-like"/>
</dbReference>
<dbReference type="PANTHER" id="PTHR30027:SF3">
    <property type="entry name" value="16S RRNA (URACIL(1498)-N(3))-METHYLTRANSFERASE"/>
    <property type="match status" value="1"/>
</dbReference>
<evidence type="ECO:0000313" key="15">
    <source>
        <dbReference type="EMBL" id="HJH50564.1"/>
    </source>
</evidence>
<dbReference type="PANTHER" id="PTHR30027">
    <property type="entry name" value="RIBOSOMAL RNA SMALL SUBUNIT METHYLTRANSFERASE E"/>
    <property type="match status" value="1"/>
</dbReference>
<evidence type="ECO:0000256" key="11">
    <source>
        <dbReference type="ARBA" id="ARBA00047944"/>
    </source>
</evidence>
<comment type="catalytic activity">
    <reaction evidence="11 12">
        <text>uridine(1498) in 16S rRNA + S-adenosyl-L-methionine = N(3)-methyluridine(1498) in 16S rRNA + S-adenosyl-L-homocysteine + H(+)</text>
        <dbReference type="Rhea" id="RHEA:42920"/>
        <dbReference type="Rhea" id="RHEA-COMP:10283"/>
        <dbReference type="Rhea" id="RHEA-COMP:10284"/>
        <dbReference type="ChEBI" id="CHEBI:15378"/>
        <dbReference type="ChEBI" id="CHEBI:57856"/>
        <dbReference type="ChEBI" id="CHEBI:59789"/>
        <dbReference type="ChEBI" id="CHEBI:65315"/>
        <dbReference type="ChEBI" id="CHEBI:74502"/>
        <dbReference type="EC" id="2.1.1.193"/>
    </reaction>
</comment>
<evidence type="ECO:0000256" key="2">
    <source>
        <dbReference type="ARBA" id="ARBA00005528"/>
    </source>
</evidence>
<accession>A0A9D2VZ52</accession>
<evidence type="ECO:0000259" key="13">
    <source>
        <dbReference type="Pfam" id="PF04452"/>
    </source>
</evidence>
<organism evidence="15 16">
    <name type="scientific">Merdimonas faecis</name>
    <dbReference type="NCBI Taxonomy" id="1653435"/>
    <lineage>
        <taxon>Bacteria</taxon>
        <taxon>Bacillati</taxon>
        <taxon>Bacillota</taxon>
        <taxon>Clostridia</taxon>
        <taxon>Lachnospirales</taxon>
        <taxon>Lachnospiraceae</taxon>
        <taxon>Merdimonas</taxon>
    </lineage>
</organism>
<dbReference type="InterPro" id="IPR006700">
    <property type="entry name" value="RsmE"/>
</dbReference>
<comment type="caution">
    <text evidence="15">The sequence shown here is derived from an EMBL/GenBank/DDBJ whole genome shotgun (WGS) entry which is preliminary data.</text>
</comment>
<keyword evidence="7 12" id="KW-0489">Methyltransferase</keyword>
<keyword evidence="9 12" id="KW-0949">S-adenosyl-L-methionine</keyword>
<feature type="domain" description="Ribosomal RNA small subunit methyltransferase E PUA-like" evidence="14">
    <location>
        <begin position="18"/>
        <end position="64"/>
    </location>
</feature>
<dbReference type="Gene3D" id="2.40.240.20">
    <property type="entry name" value="Hypothetical PUA domain-like, domain 1"/>
    <property type="match status" value="1"/>
</dbReference>
<evidence type="ECO:0000256" key="3">
    <source>
        <dbReference type="ARBA" id="ARBA00012328"/>
    </source>
</evidence>
<gene>
    <name evidence="15" type="ORF">K8V39_09900</name>
</gene>
<dbReference type="PIRSF" id="PIRSF015601">
    <property type="entry name" value="MTase_slr0722"/>
    <property type="match status" value="1"/>
</dbReference>
<keyword evidence="8 12" id="KW-0808">Transferase</keyword>
<dbReference type="NCBIfam" id="TIGR00046">
    <property type="entry name" value="RsmE family RNA methyltransferase"/>
    <property type="match status" value="1"/>
</dbReference>
<dbReference type="EC" id="2.1.1.193" evidence="3 12"/>
<protein>
    <recommendedName>
        <fullName evidence="4 12">Ribosomal RNA small subunit methyltransferase E</fullName>
        <ecNumber evidence="3 12">2.1.1.193</ecNumber>
    </recommendedName>
</protein>
<evidence type="ECO:0000313" key="16">
    <source>
        <dbReference type="Proteomes" id="UP000813420"/>
    </source>
</evidence>
<dbReference type="SUPFAM" id="SSF75217">
    <property type="entry name" value="alpha/beta knot"/>
    <property type="match status" value="1"/>
</dbReference>
<reference evidence="15" key="2">
    <citation type="submission" date="2021-09" db="EMBL/GenBank/DDBJ databases">
        <authorList>
            <person name="Gilroy R."/>
        </authorList>
    </citation>
    <scope>NUCLEOTIDE SEQUENCE</scope>
    <source>
        <strain evidence="15">USAMLcec4-12693</strain>
    </source>
</reference>
<dbReference type="InterPro" id="IPR029026">
    <property type="entry name" value="tRNA_m1G_MTases_N"/>
</dbReference>
<dbReference type="Pfam" id="PF20260">
    <property type="entry name" value="PUA_4"/>
    <property type="match status" value="1"/>
</dbReference>
<reference evidence="15" key="1">
    <citation type="journal article" date="2021" name="PeerJ">
        <title>Extensive microbial diversity within the chicken gut microbiome revealed by metagenomics and culture.</title>
        <authorList>
            <person name="Gilroy R."/>
            <person name="Ravi A."/>
            <person name="Getino M."/>
            <person name="Pursley I."/>
            <person name="Horton D.L."/>
            <person name="Alikhan N.F."/>
            <person name="Baker D."/>
            <person name="Gharbi K."/>
            <person name="Hall N."/>
            <person name="Watson M."/>
            <person name="Adriaenssens E.M."/>
            <person name="Foster-Nyarko E."/>
            <person name="Jarju S."/>
            <person name="Secka A."/>
            <person name="Antonio M."/>
            <person name="Oren A."/>
            <person name="Chaudhuri R.R."/>
            <person name="La Ragione R."/>
            <person name="Hildebrand F."/>
            <person name="Pallen M.J."/>
        </authorList>
    </citation>
    <scope>NUCLEOTIDE SEQUENCE</scope>
    <source>
        <strain evidence="15">USAMLcec4-12693</strain>
    </source>
</reference>
<evidence type="ECO:0000259" key="14">
    <source>
        <dbReference type="Pfam" id="PF20260"/>
    </source>
</evidence>
<evidence type="ECO:0000256" key="6">
    <source>
        <dbReference type="ARBA" id="ARBA00022552"/>
    </source>
</evidence>
<sequence length="245" mass="27026">MQRFFVTPGQVGEQEIYIEGSDVNHMKNVLRLKTGEEVMVSDGNNRQYRCAVKEYPAGRAVLEILEAGDVDTELPSKIYLFQGLPKQDKMELIVQKAVELGVCQVIPVETKRCVVKLDDKKAAKKVQRWQQIAESAAKQAGRGYIPKVADVMPFPSALELAGELDVCLIPYELAEGMEYTRSVIEAIRPGQSVGIFIGPEGGFEREEVDLALASGAKALTLGKRILRTETAGLTVLSVLMYHLES</sequence>
<feature type="domain" description="Ribosomal RNA small subunit methyltransferase E methyltransferase" evidence="13">
    <location>
        <begin position="73"/>
        <end position="240"/>
    </location>
</feature>
<dbReference type="Pfam" id="PF04452">
    <property type="entry name" value="Methyltrans_RNA"/>
    <property type="match status" value="1"/>
</dbReference>
<dbReference type="InterPro" id="IPR046886">
    <property type="entry name" value="RsmE_MTase_dom"/>
</dbReference>
<evidence type="ECO:0000256" key="8">
    <source>
        <dbReference type="ARBA" id="ARBA00022679"/>
    </source>
</evidence>
<dbReference type="NCBIfam" id="NF008692">
    <property type="entry name" value="PRK11713.1-5"/>
    <property type="match status" value="1"/>
</dbReference>
<evidence type="ECO:0000256" key="7">
    <source>
        <dbReference type="ARBA" id="ARBA00022603"/>
    </source>
</evidence>
<evidence type="ECO:0000256" key="5">
    <source>
        <dbReference type="ARBA" id="ARBA00022490"/>
    </source>
</evidence>
<comment type="similarity">
    <text evidence="2 12">Belongs to the RNA methyltransferase RsmE family.</text>
</comment>
<dbReference type="InterPro" id="IPR029028">
    <property type="entry name" value="Alpha/beta_knot_MTases"/>
</dbReference>